<evidence type="ECO:0000256" key="4">
    <source>
        <dbReference type="ARBA" id="ARBA00022692"/>
    </source>
</evidence>
<evidence type="ECO:0000256" key="5">
    <source>
        <dbReference type="ARBA" id="ARBA00022729"/>
    </source>
</evidence>
<gene>
    <name evidence="11" type="ORF">CKO45_05725</name>
</gene>
<comment type="similarity">
    <text evidence="2">Belongs to the bacterial solute-binding protein 3 family.</text>
</comment>
<dbReference type="PANTHER" id="PTHR30085:SF6">
    <property type="entry name" value="ABC TRANSPORTER GLUTAMINE-BINDING PROTEIN GLNH"/>
    <property type="match status" value="1"/>
</dbReference>
<evidence type="ECO:0000313" key="11">
    <source>
        <dbReference type="EMBL" id="MBK1657728.1"/>
    </source>
</evidence>
<evidence type="ECO:0000256" key="3">
    <source>
        <dbReference type="ARBA" id="ARBA00022448"/>
    </source>
</evidence>
<dbReference type="Gene3D" id="3.40.190.10">
    <property type="entry name" value="Periplasmic binding protein-like II"/>
    <property type="match status" value="2"/>
</dbReference>
<dbReference type="RefSeq" id="WP_133219564.1">
    <property type="nucleotide sequence ID" value="NZ_NRSG01000026.1"/>
</dbReference>
<keyword evidence="4 8" id="KW-0812">Transmembrane</keyword>
<dbReference type="SUPFAM" id="SSF53850">
    <property type="entry name" value="Periplasmic binding protein-like II"/>
    <property type="match status" value="1"/>
</dbReference>
<feature type="transmembrane region" description="Helical" evidence="8">
    <location>
        <begin position="356"/>
        <end position="382"/>
    </location>
</feature>
<dbReference type="SUPFAM" id="SSF161098">
    <property type="entry name" value="MetI-like"/>
    <property type="match status" value="1"/>
</dbReference>
<evidence type="ECO:0000256" key="7">
    <source>
        <dbReference type="ARBA" id="ARBA00023136"/>
    </source>
</evidence>
<dbReference type="Gene3D" id="1.10.3720.10">
    <property type="entry name" value="MetI-like"/>
    <property type="match status" value="1"/>
</dbReference>
<evidence type="ECO:0000256" key="9">
    <source>
        <dbReference type="SAM" id="SignalP"/>
    </source>
</evidence>
<dbReference type="Pfam" id="PF00497">
    <property type="entry name" value="SBP_bac_3"/>
    <property type="match status" value="1"/>
</dbReference>
<feature type="transmembrane region" description="Helical" evidence="8">
    <location>
        <begin position="467"/>
        <end position="492"/>
    </location>
</feature>
<dbReference type="Proteomes" id="UP000697995">
    <property type="component" value="Unassembled WGS sequence"/>
</dbReference>
<dbReference type="EMBL" id="NRSG01000026">
    <property type="protein sequence ID" value="MBK1657728.1"/>
    <property type="molecule type" value="Genomic_DNA"/>
</dbReference>
<evidence type="ECO:0000313" key="12">
    <source>
        <dbReference type="Proteomes" id="UP000697995"/>
    </source>
</evidence>
<feature type="signal peptide" evidence="9">
    <location>
        <begin position="1"/>
        <end position="19"/>
    </location>
</feature>
<feature type="domain" description="Solute-binding protein family 3/N-terminal" evidence="10">
    <location>
        <begin position="58"/>
        <end position="280"/>
    </location>
</feature>
<evidence type="ECO:0000256" key="2">
    <source>
        <dbReference type="ARBA" id="ARBA00010333"/>
    </source>
</evidence>
<dbReference type="SMART" id="SM00062">
    <property type="entry name" value="PBPb"/>
    <property type="match status" value="1"/>
</dbReference>
<keyword evidence="12" id="KW-1185">Reference proteome</keyword>
<comment type="subcellular location">
    <subcellularLocation>
        <location evidence="1">Membrane</location>
        <topology evidence="1">Multi-pass membrane protein</topology>
    </subcellularLocation>
</comment>
<dbReference type="PANTHER" id="PTHR30085">
    <property type="entry name" value="AMINO ACID ABC TRANSPORTER PERMEASE"/>
    <property type="match status" value="1"/>
</dbReference>
<keyword evidence="5 9" id="KW-0732">Signal</keyword>
<proteinExistence type="inferred from homology"/>
<protein>
    <recommendedName>
        <fullName evidence="10">Solute-binding protein family 3/N-terminal domain-containing protein</fullName>
    </recommendedName>
</protein>
<accession>A0ABS1CTC2</accession>
<feature type="chain" id="PRO_5046033335" description="Solute-binding protein family 3/N-terminal domain-containing protein" evidence="9">
    <location>
        <begin position="20"/>
        <end position="554"/>
    </location>
</feature>
<name>A0ABS1CTC2_9PROT</name>
<feature type="transmembrane region" description="Helical" evidence="8">
    <location>
        <begin position="421"/>
        <end position="446"/>
    </location>
</feature>
<evidence type="ECO:0000256" key="6">
    <source>
        <dbReference type="ARBA" id="ARBA00022989"/>
    </source>
</evidence>
<dbReference type="InterPro" id="IPR001638">
    <property type="entry name" value="Solute-binding_3/MltF_N"/>
</dbReference>
<feature type="transmembrane region" description="Helical" evidence="8">
    <location>
        <begin position="512"/>
        <end position="532"/>
    </location>
</feature>
<sequence>MRALLLGLLLLLPLRPAAAAPAAAALAERMLAEAQAEAGSRDCETPADALARILCQGRIRVGVRGNYPGFGLAQPAALGEARSGYEVDLARAIAGKLGVGLTLVGVTPGNRIALLLEDRVDLLIATMGHTRLRDGEVRFVRPHYYRSQTVVVGDRRLKLPDWDAVRGRTVCVTLGAADTPTLSKHGARLLIFDSPQQMLDALRLDICTLAMHDDTFFATSFADRAFNARFEVKLGISDLPWGMATAQDDRLAALLDQVSIAWHAEGRFLDAARRNHIGTEFLEEARLVWRDPACLDPAGAARPDCLAAPVDTAIRPTRFAPRVEAVEDWIEARTGIDLNLPMLKSEAAYGMFLRGIGYSLVLVGGALAATLGFSLLFGAALCARGGALRLPVRAATTLLQCSPLVLLLFFAYAVASTLLPYTAGVALVLAILMVGIYNASYASHAIAEAHAALAARRPGGRVPFRRAVRAASVQLMSFLVNATKGSAIASMIGVPELLNALTDVTSFTSERVMTYSVLLGFYALLVMLVVWLTRLAQRRLDRAPPTAAEGGALA</sequence>
<evidence type="ECO:0000256" key="1">
    <source>
        <dbReference type="ARBA" id="ARBA00004141"/>
    </source>
</evidence>
<feature type="transmembrane region" description="Helical" evidence="8">
    <location>
        <begin position="394"/>
        <end position="415"/>
    </location>
</feature>
<comment type="caution">
    <text evidence="11">The sequence shown here is derived from an EMBL/GenBank/DDBJ whole genome shotgun (WGS) entry which is preliminary data.</text>
</comment>
<keyword evidence="3" id="KW-0813">Transport</keyword>
<evidence type="ECO:0000256" key="8">
    <source>
        <dbReference type="SAM" id="Phobius"/>
    </source>
</evidence>
<evidence type="ECO:0000259" key="10">
    <source>
        <dbReference type="SMART" id="SM00062"/>
    </source>
</evidence>
<reference evidence="11 12" key="1">
    <citation type="journal article" date="2020" name="Microorganisms">
        <title>Osmotic Adaptation and Compatible Solute Biosynthesis of Phototrophic Bacteria as Revealed from Genome Analyses.</title>
        <authorList>
            <person name="Imhoff J.F."/>
            <person name="Rahn T."/>
            <person name="Kunzel S."/>
            <person name="Keller A."/>
            <person name="Neulinger S.C."/>
        </authorList>
    </citation>
    <scope>NUCLEOTIDE SEQUENCE [LARGE SCALE GENOMIC DNA]</scope>
    <source>
        <strain evidence="11 12">DSM 15382</strain>
    </source>
</reference>
<organism evidence="11 12">
    <name type="scientific">Paracraurococcus ruber</name>
    <dbReference type="NCBI Taxonomy" id="77675"/>
    <lineage>
        <taxon>Bacteria</taxon>
        <taxon>Pseudomonadati</taxon>
        <taxon>Pseudomonadota</taxon>
        <taxon>Alphaproteobacteria</taxon>
        <taxon>Acetobacterales</taxon>
        <taxon>Roseomonadaceae</taxon>
        <taxon>Paracraurococcus</taxon>
    </lineage>
</organism>
<dbReference type="InterPro" id="IPR035906">
    <property type="entry name" value="MetI-like_sf"/>
</dbReference>
<keyword evidence="6 8" id="KW-1133">Transmembrane helix</keyword>
<keyword evidence="7 8" id="KW-0472">Membrane</keyword>
<dbReference type="InterPro" id="IPR051455">
    <property type="entry name" value="Bact_solute-bind_prot3"/>
</dbReference>